<feature type="compositionally biased region" description="Pro residues" evidence="6">
    <location>
        <begin position="36"/>
        <end position="45"/>
    </location>
</feature>
<dbReference type="Pfam" id="PF01565">
    <property type="entry name" value="FAD_binding_4"/>
    <property type="match status" value="1"/>
</dbReference>
<organism evidence="8 9">
    <name type="scientific">Actinokineospora alba</name>
    <dbReference type="NCBI Taxonomy" id="504798"/>
    <lineage>
        <taxon>Bacteria</taxon>
        <taxon>Bacillati</taxon>
        <taxon>Actinomycetota</taxon>
        <taxon>Actinomycetes</taxon>
        <taxon>Pseudonocardiales</taxon>
        <taxon>Pseudonocardiaceae</taxon>
        <taxon>Actinokineospora</taxon>
    </lineage>
</organism>
<feature type="region of interest" description="Disordered" evidence="6">
    <location>
        <begin position="31"/>
        <end position="61"/>
    </location>
</feature>
<dbReference type="PANTHER" id="PTHR42973">
    <property type="entry name" value="BINDING OXIDOREDUCTASE, PUTATIVE (AFU_ORTHOLOGUE AFUA_1G17690)-RELATED"/>
    <property type="match status" value="1"/>
</dbReference>
<dbReference type="PROSITE" id="PS51257">
    <property type="entry name" value="PROKAR_LIPOPROTEIN"/>
    <property type="match status" value="1"/>
</dbReference>
<dbReference type="PROSITE" id="PS51387">
    <property type="entry name" value="FAD_PCMH"/>
    <property type="match status" value="1"/>
</dbReference>
<evidence type="ECO:0000313" key="9">
    <source>
        <dbReference type="Proteomes" id="UP000199651"/>
    </source>
</evidence>
<comment type="cofactor">
    <cofactor evidence="1">
        <name>FAD</name>
        <dbReference type="ChEBI" id="CHEBI:57692"/>
    </cofactor>
</comment>
<dbReference type="Gene3D" id="3.30.43.10">
    <property type="entry name" value="Uridine Diphospho-n-acetylenolpyruvylglucosamine Reductase, domain 2"/>
    <property type="match status" value="1"/>
</dbReference>
<dbReference type="SUPFAM" id="SSF56176">
    <property type="entry name" value="FAD-binding/transporter-associated domain-like"/>
    <property type="match status" value="1"/>
</dbReference>
<dbReference type="EMBL" id="FNJB01000022">
    <property type="protein sequence ID" value="SDP90983.1"/>
    <property type="molecule type" value="Genomic_DNA"/>
</dbReference>
<protein>
    <submittedName>
        <fullName evidence="8">FAD/FMN-containing dehydrogenase</fullName>
    </submittedName>
</protein>
<dbReference type="AlphaFoldDB" id="A0A1H0WK77"/>
<evidence type="ECO:0000256" key="5">
    <source>
        <dbReference type="ARBA" id="ARBA00023002"/>
    </source>
</evidence>
<dbReference type="InterPro" id="IPR006094">
    <property type="entry name" value="Oxid_FAD_bind_N"/>
</dbReference>
<feature type="domain" description="FAD-binding PCMH-type" evidence="7">
    <location>
        <begin position="90"/>
        <end position="260"/>
    </location>
</feature>
<keyword evidence="3" id="KW-0285">Flavoprotein</keyword>
<evidence type="ECO:0000256" key="4">
    <source>
        <dbReference type="ARBA" id="ARBA00022827"/>
    </source>
</evidence>
<dbReference type="InterPro" id="IPR016166">
    <property type="entry name" value="FAD-bd_PCMH"/>
</dbReference>
<reference evidence="9" key="1">
    <citation type="submission" date="2016-10" db="EMBL/GenBank/DDBJ databases">
        <authorList>
            <person name="Varghese N."/>
            <person name="Submissions S."/>
        </authorList>
    </citation>
    <scope>NUCLEOTIDE SEQUENCE [LARGE SCALE GENOMIC DNA]</scope>
    <source>
        <strain evidence="9">IBRC-M 10655</strain>
    </source>
</reference>
<dbReference type="PANTHER" id="PTHR42973:SF39">
    <property type="entry name" value="FAD-BINDING PCMH-TYPE DOMAIN-CONTAINING PROTEIN"/>
    <property type="match status" value="1"/>
</dbReference>
<dbReference type="InterPro" id="IPR036318">
    <property type="entry name" value="FAD-bd_PCMH-like_sf"/>
</dbReference>
<proteinExistence type="inferred from homology"/>
<dbReference type="InterPro" id="IPR016167">
    <property type="entry name" value="FAD-bd_PCMH_sub1"/>
</dbReference>
<gene>
    <name evidence="8" type="ORF">SAMN05192558_12265</name>
</gene>
<evidence type="ECO:0000259" key="7">
    <source>
        <dbReference type="PROSITE" id="PS51387"/>
    </source>
</evidence>
<dbReference type="OrthoDB" id="9775082at2"/>
<dbReference type="STRING" id="504798.SAMN05421871_101728"/>
<keyword evidence="4" id="KW-0274">FAD</keyword>
<evidence type="ECO:0000256" key="3">
    <source>
        <dbReference type="ARBA" id="ARBA00022630"/>
    </source>
</evidence>
<keyword evidence="5" id="KW-0560">Oxidoreductase</keyword>
<keyword evidence="9" id="KW-1185">Reference proteome</keyword>
<name>A0A1H0WK77_9PSEU</name>
<dbReference type="Gene3D" id="3.40.462.20">
    <property type="match status" value="1"/>
</dbReference>
<dbReference type="InterPro" id="IPR016169">
    <property type="entry name" value="FAD-bd_PCMH_sub2"/>
</dbReference>
<accession>A0A1H0WK77</accession>
<dbReference type="Gene3D" id="3.30.465.10">
    <property type="match status" value="1"/>
</dbReference>
<dbReference type="GO" id="GO:0071949">
    <property type="term" value="F:FAD binding"/>
    <property type="evidence" value="ECO:0007669"/>
    <property type="project" value="InterPro"/>
</dbReference>
<evidence type="ECO:0000313" key="8">
    <source>
        <dbReference type="EMBL" id="SDP90983.1"/>
    </source>
</evidence>
<comment type="similarity">
    <text evidence="2">Belongs to the oxygen-dependent FAD-linked oxidoreductase family.</text>
</comment>
<dbReference type="GO" id="GO:0016491">
    <property type="term" value="F:oxidoreductase activity"/>
    <property type="evidence" value="ECO:0007669"/>
    <property type="project" value="UniProtKB-KW"/>
</dbReference>
<dbReference type="Proteomes" id="UP000199651">
    <property type="component" value="Unassembled WGS sequence"/>
</dbReference>
<evidence type="ECO:0000256" key="1">
    <source>
        <dbReference type="ARBA" id="ARBA00001974"/>
    </source>
</evidence>
<sequence>MVQSHREVPGLGINRRTLFWAAGVGAATAACSKPATQPPANPPTPTTTTSTAGPTATPPDWEGLRRKVAALSQPGAPDYDTARRSYNTFFDRKQPVAVATVQTPEQVQACVELARQSHLPIAARCGGHSYAGYSVPDSGLVVDLKGMNKVDLQGTTATIGAGARLFDVYTALAQAGRCIPAGSCPSVGIAGLTLGGGVGVLSRKYGLTCDKLTAIQVVTADGVLRDVSADADPDLFWALRGGGGGNFGIVTSFTFATDPAPDLVVFQLTFPAGAAPAVVGAWQNWVAQAPVDLWSNCIIAGGSPPHARVGGAFVGSQATLNQLLDTLVRAAGTRPTNRMVGQRRYLDAMRYFGGCTNRSCAPEAQPREAFVASSRILTKPISDPAGLTNLLQGRVDLDMLLDSLGGAVSAVKPADTAFPHRDALATAQIYQKATPDGQETAARAVAEVRDGVGKLGARGGYVNYIEAAMPDWGVLYYGANLSRLRAVAHQYDPDRVFTFAQSIHRA</sequence>
<dbReference type="InterPro" id="IPR012951">
    <property type="entry name" value="BBE"/>
</dbReference>
<dbReference type="InterPro" id="IPR050416">
    <property type="entry name" value="FAD-linked_Oxidoreductase"/>
</dbReference>
<dbReference type="Pfam" id="PF08031">
    <property type="entry name" value="BBE"/>
    <property type="match status" value="1"/>
</dbReference>
<evidence type="ECO:0000256" key="2">
    <source>
        <dbReference type="ARBA" id="ARBA00005466"/>
    </source>
</evidence>
<feature type="compositionally biased region" description="Low complexity" evidence="6">
    <location>
        <begin position="46"/>
        <end position="59"/>
    </location>
</feature>
<evidence type="ECO:0000256" key="6">
    <source>
        <dbReference type="SAM" id="MobiDB-lite"/>
    </source>
</evidence>